<dbReference type="HOGENOM" id="CLU_1998652_0_0_2"/>
<accession>A0A0C5BXB8</accession>
<dbReference type="OrthoDB" id="375833at2157"/>
<dbReference type="KEGG" id="nid:NPIRD3C_1707"/>
<reference evidence="2 3" key="3">
    <citation type="journal article" date="2019" name="Int. J. Syst. Evol. Microbiol.">
        <title>Nitrosopumilus adriaticus sp. nov. and Nitrosopumilus piranensis sp. nov., two ammonia-oxidizing archaea from the Adriatic Sea and members of the class Nitrososphaeria.</title>
        <authorList>
            <person name="Bayer B."/>
            <person name="Vojvoda J."/>
            <person name="Reinthaler T."/>
            <person name="Reyes C."/>
            <person name="Pinto M."/>
            <person name="Herndl G.J."/>
        </authorList>
    </citation>
    <scope>NUCLEOTIDE SEQUENCE [LARGE SCALE GENOMIC DNA]</scope>
    <source>
        <strain evidence="2 3">D3C</strain>
    </source>
</reference>
<reference evidence="3" key="1">
    <citation type="submission" date="2015-02" db="EMBL/GenBank/DDBJ databases">
        <title>Characterization of two novel Thaumarchaeota isolated from the Northern Adriatic Sea.</title>
        <authorList>
            <person name="Bayer B."/>
            <person name="Vojvoda J."/>
            <person name="Offre P."/>
            <person name="Srivastava A."/>
            <person name="Elisabeth N."/>
            <person name="Garcia J.A.L."/>
            <person name="Schleper C."/>
            <person name="Herndl G.J."/>
        </authorList>
    </citation>
    <scope>NUCLEOTIDE SEQUENCE [LARGE SCALE GENOMIC DNA]</scope>
    <source>
        <strain evidence="3">D3C</strain>
    </source>
</reference>
<evidence type="ECO:0000313" key="2">
    <source>
        <dbReference type="EMBL" id="AJM92919.1"/>
    </source>
</evidence>
<dbReference type="PATRIC" id="fig|1582439.9.peg.1759"/>
<dbReference type="RefSeq" id="WP_182126822.1">
    <property type="nucleotide sequence ID" value="NZ_CP010868.1"/>
</dbReference>
<keyword evidence="1" id="KW-0472">Membrane</keyword>
<name>A0A0C5BXB8_9ARCH</name>
<dbReference type="EMBL" id="CP010868">
    <property type="protein sequence ID" value="AJM92919.1"/>
    <property type="molecule type" value="Genomic_DNA"/>
</dbReference>
<reference evidence="2 3" key="2">
    <citation type="journal article" date="2016" name="ISME J.">
        <title>Physiological and genomic characterization of two novel marine thaumarchaeal strains indicates niche differentiation.</title>
        <authorList>
            <person name="Bayer B."/>
            <person name="Vojvoda J."/>
            <person name="Offre P."/>
            <person name="Alves R.J."/>
            <person name="Elisabeth N.H."/>
            <person name="Garcia J.A."/>
            <person name="Volland J.M."/>
            <person name="Srivastava A."/>
            <person name="Schleper C."/>
            <person name="Herndl G.J."/>
        </authorList>
    </citation>
    <scope>NUCLEOTIDE SEQUENCE [LARGE SCALE GENOMIC DNA]</scope>
    <source>
        <strain evidence="2 3">D3C</strain>
    </source>
</reference>
<dbReference type="AlphaFoldDB" id="A0A0C5BXB8"/>
<keyword evidence="1" id="KW-0812">Transmembrane</keyword>
<evidence type="ECO:0000313" key="3">
    <source>
        <dbReference type="Proteomes" id="UP000032027"/>
    </source>
</evidence>
<evidence type="ECO:0000256" key="1">
    <source>
        <dbReference type="SAM" id="Phobius"/>
    </source>
</evidence>
<organism evidence="2 3">
    <name type="scientific">Nitrosopumilus piranensis</name>
    <dbReference type="NCBI Taxonomy" id="1582439"/>
    <lineage>
        <taxon>Archaea</taxon>
        <taxon>Nitrososphaerota</taxon>
        <taxon>Nitrososphaeria</taxon>
        <taxon>Nitrosopumilales</taxon>
        <taxon>Nitrosopumilaceae</taxon>
        <taxon>Nitrosopumilus</taxon>
    </lineage>
</organism>
<feature type="transmembrane region" description="Helical" evidence="1">
    <location>
        <begin position="6"/>
        <end position="27"/>
    </location>
</feature>
<keyword evidence="1" id="KW-1133">Transmembrane helix</keyword>
<sequence>MDEESLRFWIIPMVCVVVVAIIFGASLDYRYNVVYPNAAIEKEMLKTITCPEILEKQKTGRYWSSENALVGAEKALACIPAPAEKSTGGNPYVEFCTPGGFAPVKIIENSTHSFNHDTCIWDLK</sequence>
<dbReference type="Proteomes" id="UP000032027">
    <property type="component" value="Chromosome"/>
</dbReference>
<keyword evidence="3" id="KW-1185">Reference proteome</keyword>
<dbReference type="GeneID" id="41600806"/>
<proteinExistence type="predicted"/>
<gene>
    <name evidence="2" type="ORF">NPIRD3C_1707</name>
</gene>
<protein>
    <submittedName>
        <fullName evidence="2">Uncharacterized protein</fullName>
    </submittedName>
</protein>